<dbReference type="RefSeq" id="WP_036267753.1">
    <property type="nucleotide sequence ID" value="NZ_LMTZ01000001.1"/>
</dbReference>
<feature type="domain" description="Response regulatory" evidence="10">
    <location>
        <begin position="69"/>
        <end position="185"/>
    </location>
</feature>
<dbReference type="Pfam" id="PF00072">
    <property type="entry name" value="Response_reg"/>
    <property type="match status" value="1"/>
</dbReference>
<dbReference type="Gene3D" id="3.40.50.2300">
    <property type="match status" value="1"/>
</dbReference>
<feature type="region of interest" description="Disordered" evidence="8">
    <location>
        <begin position="19"/>
        <end position="38"/>
    </location>
</feature>
<dbReference type="SUPFAM" id="SSF55874">
    <property type="entry name" value="ATPase domain of HSP90 chaperone/DNA topoisomerase II/histidine kinase"/>
    <property type="match status" value="1"/>
</dbReference>
<gene>
    <name evidence="11" type="ORF">BC008_21530</name>
    <name evidence="12" type="ORF">BC008_45485</name>
</gene>
<dbReference type="Gene3D" id="3.30.565.10">
    <property type="entry name" value="Histidine kinase-like ATPase, C-terminal domain"/>
    <property type="match status" value="1"/>
</dbReference>
<evidence type="ECO:0000313" key="11">
    <source>
        <dbReference type="EMBL" id="KST65381.1"/>
    </source>
</evidence>
<dbReference type="InterPro" id="IPR003661">
    <property type="entry name" value="HisK_dim/P_dom"/>
</dbReference>
<dbReference type="InterPro" id="IPR003018">
    <property type="entry name" value="GAF"/>
</dbReference>
<evidence type="ECO:0000313" key="12">
    <source>
        <dbReference type="EMBL" id="KST70445.1"/>
    </source>
</evidence>
<comment type="caution">
    <text evidence="11">The sequence shown here is derived from an EMBL/GenBank/DDBJ whole genome shotgun (WGS) entry which is preliminary data.</text>
</comment>
<dbReference type="EMBL" id="LMTZ01000001">
    <property type="protein sequence ID" value="KST70445.1"/>
    <property type="molecule type" value="Genomic_DNA"/>
</dbReference>
<accession>A0A0V7ZL81</accession>
<keyword evidence="6" id="KW-0902">Two-component regulatory system</keyword>
<dbReference type="InterPro" id="IPR001789">
    <property type="entry name" value="Sig_transdc_resp-reg_receiver"/>
</dbReference>
<evidence type="ECO:0000259" key="10">
    <source>
        <dbReference type="PROSITE" id="PS50110"/>
    </source>
</evidence>
<dbReference type="SMART" id="SM00387">
    <property type="entry name" value="HATPase_c"/>
    <property type="match status" value="1"/>
</dbReference>
<evidence type="ECO:0000256" key="3">
    <source>
        <dbReference type="ARBA" id="ARBA00022553"/>
    </source>
</evidence>
<evidence type="ECO:0000256" key="1">
    <source>
        <dbReference type="ARBA" id="ARBA00000085"/>
    </source>
</evidence>
<dbReference type="InterPro" id="IPR011006">
    <property type="entry name" value="CheY-like_superfamily"/>
</dbReference>
<dbReference type="CDD" id="cd19920">
    <property type="entry name" value="REC_PA4781-like"/>
    <property type="match status" value="1"/>
</dbReference>
<dbReference type="Gene3D" id="1.10.287.130">
    <property type="match status" value="1"/>
</dbReference>
<keyword evidence="5 11" id="KW-0418">Kinase</keyword>
<dbReference type="SUPFAM" id="SSF52172">
    <property type="entry name" value="CheY-like"/>
    <property type="match status" value="1"/>
</dbReference>
<dbReference type="PANTHER" id="PTHR43547:SF2">
    <property type="entry name" value="HYBRID SIGNAL TRANSDUCTION HISTIDINE KINASE C"/>
    <property type="match status" value="1"/>
</dbReference>
<dbReference type="EMBL" id="LMTZ01000108">
    <property type="protein sequence ID" value="KST65381.1"/>
    <property type="molecule type" value="Genomic_DNA"/>
</dbReference>
<dbReference type="SMART" id="SM00065">
    <property type="entry name" value="GAF"/>
    <property type="match status" value="1"/>
</dbReference>
<reference evidence="11 13" key="1">
    <citation type="journal article" date="2015" name="Genome Announc.">
        <title>Draft Genome of the Euendolithic (true boring) Cyanobacterium Mastigocoleus testarum strain BC008.</title>
        <authorList>
            <person name="Guida B.S."/>
            <person name="Garcia-Pichel F."/>
        </authorList>
    </citation>
    <scope>NUCLEOTIDE SEQUENCE [LARGE SCALE GENOMIC DNA]</scope>
    <source>
        <strain evidence="11 13">BC008</strain>
    </source>
</reference>
<keyword evidence="4" id="KW-0808">Transferase</keyword>
<dbReference type="InterPro" id="IPR029016">
    <property type="entry name" value="GAF-like_dom_sf"/>
</dbReference>
<dbReference type="PROSITE" id="PS50110">
    <property type="entry name" value="RESPONSE_REGULATORY"/>
    <property type="match status" value="1"/>
</dbReference>
<dbReference type="PROSITE" id="PS50109">
    <property type="entry name" value="HIS_KIN"/>
    <property type="match status" value="1"/>
</dbReference>
<keyword evidence="3 7" id="KW-0597">Phosphoprotein</keyword>
<organism evidence="11 13">
    <name type="scientific">Mastigocoleus testarum BC008</name>
    <dbReference type="NCBI Taxonomy" id="371196"/>
    <lineage>
        <taxon>Bacteria</taxon>
        <taxon>Bacillati</taxon>
        <taxon>Cyanobacteriota</taxon>
        <taxon>Cyanophyceae</taxon>
        <taxon>Nostocales</taxon>
        <taxon>Hapalosiphonaceae</taxon>
        <taxon>Mastigocoleus</taxon>
    </lineage>
</organism>
<feature type="domain" description="Histidine kinase" evidence="9">
    <location>
        <begin position="383"/>
        <end position="605"/>
    </location>
</feature>
<dbReference type="Pfam" id="PF01590">
    <property type="entry name" value="GAF"/>
    <property type="match status" value="1"/>
</dbReference>
<protein>
    <recommendedName>
        <fullName evidence="2">histidine kinase</fullName>
        <ecNumber evidence="2">2.7.13.3</ecNumber>
    </recommendedName>
</protein>
<evidence type="ECO:0000256" key="8">
    <source>
        <dbReference type="SAM" id="MobiDB-lite"/>
    </source>
</evidence>
<dbReference type="EC" id="2.7.13.3" evidence="2"/>
<dbReference type="InterPro" id="IPR003594">
    <property type="entry name" value="HATPase_dom"/>
</dbReference>
<feature type="compositionally biased region" description="Low complexity" evidence="8">
    <location>
        <begin position="20"/>
        <end position="34"/>
    </location>
</feature>
<dbReference type="PANTHER" id="PTHR43547">
    <property type="entry name" value="TWO-COMPONENT HISTIDINE KINASE"/>
    <property type="match status" value="1"/>
</dbReference>
<dbReference type="InterPro" id="IPR005467">
    <property type="entry name" value="His_kinase_dom"/>
</dbReference>
<dbReference type="SUPFAM" id="SSF55781">
    <property type="entry name" value="GAF domain-like"/>
    <property type="match status" value="1"/>
</dbReference>
<evidence type="ECO:0000256" key="5">
    <source>
        <dbReference type="ARBA" id="ARBA00022777"/>
    </source>
</evidence>
<dbReference type="SUPFAM" id="SSF47384">
    <property type="entry name" value="Homodimeric domain of signal transducing histidine kinase"/>
    <property type="match status" value="1"/>
</dbReference>
<dbReference type="Proteomes" id="UP000053372">
    <property type="component" value="Unassembled WGS sequence"/>
</dbReference>
<evidence type="ECO:0000259" key="9">
    <source>
        <dbReference type="PROSITE" id="PS50109"/>
    </source>
</evidence>
<dbReference type="InterPro" id="IPR036890">
    <property type="entry name" value="HATPase_C_sf"/>
</dbReference>
<dbReference type="Pfam" id="PF00512">
    <property type="entry name" value="HisKA"/>
    <property type="match status" value="1"/>
</dbReference>
<dbReference type="AlphaFoldDB" id="A0A0V7ZL81"/>
<comment type="catalytic activity">
    <reaction evidence="1">
        <text>ATP + protein L-histidine = ADP + protein N-phospho-L-histidine.</text>
        <dbReference type="EC" id="2.7.13.3"/>
    </reaction>
</comment>
<evidence type="ECO:0000313" key="13">
    <source>
        <dbReference type="Proteomes" id="UP000053372"/>
    </source>
</evidence>
<dbReference type="PRINTS" id="PR00344">
    <property type="entry name" value="BCTRLSENSOR"/>
</dbReference>
<dbReference type="InterPro" id="IPR004358">
    <property type="entry name" value="Sig_transdc_His_kin-like_C"/>
</dbReference>
<name>A0A0V7ZL81_9CYAN</name>
<dbReference type="SMART" id="SM00448">
    <property type="entry name" value="REC"/>
    <property type="match status" value="1"/>
</dbReference>
<keyword evidence="13" id="KW-1185">Reference proteome</keyword>
<dbReference type="Gene3D" id="3.30.450.40">
    <property type="match status" value="1"/>
</dbReference>
<dbReference type="CDD" id="cd00082">
    <property type="entry name" value="HisKA"/>
    <property type="match status" value="1"/>
</dbReference>
<evidence type="ECO:0000256" key="7">
    <source>
        <dbReference type="PROSITE-ProRule" id="PRU00169"/>
    </source>
</evidence>
<dbReference type="SMART" id="SM00388">
    <property type="entry name" value="HisKA"/>
    <property type="match status" value="1"/>
</dbReference>
<proteinExistence type="predicted"/>
<dbReference type="OrthoDB" id="9809987at2"/>
<dbReference type="GO" id="GO:0000155">
    <property type="term" value="F:phosphorelay sensor kinase activity"/>
    <property type="evidence" value="ECO:0007669"/>
    <property type="project" value="InterPro"/>
</dbReference>
<evidence type="ECO:0000256" key="6">
    <source>
        <dbReference type="ARBA" id="ARBA00023012"/>
    </source>
</evidence>
<evidence type="ECO:0000256" key="4">
    <source>
        <dbReference type="ARBA" id="ARBA00022679"/>
    </source>
</evidence>
<evidence type="ECO:0000256" key="2">
    <source>
        <dbReference type="ARBA" id="ARBA00012438"/>
    </source>
</evidence>
<sequence length="607" mass="69182">MPYRQQLLSKSVKTLAKLMGSSSGEGSGEQNQESGELEKFSQASDCFVTDYQDGEARAEVDEKKTNSEVILIVDDSPDNLLVLFSYLEEKGFKVLLAEDGESALQIAQSKTPDLILLDVLMPEIDGFETCRRLKAKPSTREIPVIFLTALSETVNKVQGFKLGGVDYITKPSEQEEVLIRIQTHLNLQRMRSTLSKQNQELKQRLDFEALVRRITDKLRDSLNESQILETATQELAQVLQLSSCQIELYDSQQITATIAYEHSITLPQCQGARRNIKDFPELYQQLLEKIPVQLVEKIPQFNPQEIQVNRLACPIFDDRGIIGNLWGLRPPTELFTTLEIELMQQVASHCAIAIRQARLYQASNQQVAQLAKLNQLKDDFLKTITHELKAPMSSIQLATQTMETLLTNQQNPHRSPIFKRVIKIFHESCQRQKQLIDDLLTLCYIDAKSKTVQLELINLNQWIPYVVQLHLTPVRNQQQQLTLDLAEEELQIAADPMMLERIVRELLHNACKYTPVNEIITIQTEANKSEISLRVINTGVEIPVEEQELIFNQFYRIPNNDPWKYGGTGLGLALVKKLAQILQATVDVESRNQRVIFCVRFPVVHHS</sequence>
<dbReference type="InterPro" id="IPR036097">
    <property type="entry name" value="HisK_dim/P_sf"/>
</dbReference>
<feature type="modified residue" description="4-aspartylphosphate" evidence="7">
    <location>
        <position position="118"/>
    </location>
</feature>
<dbReference type="Pfam" id="PF02518">
    <property type="entry name" value="HATPase_c"/>
    <property type="match status" value="1"/>
</dbReference>